<dbReference type="InterPro" id="IPR036020">
    <property type="entry name" value="WW_dom_sf"/>
</dbReference>
<sequence>MKGHGELAEGSKRQSSSGSSTDPIDVREELSKCDDPSMAWSMQFWVTIADPLTHDVFFACPASGQCSWEPPVGAFVVPRSPDGEWWELADPSRGNQSYYYNTLTGVTQWNRPDGDAFVIPLGLIQRNALSSRPPSPHRDSTENGTVDSTSSSIQPATSSSGHREQLTLPIATSTASSSGPLTPIPDDAPMPDRHLDPAHDQQGSWWGRRRGRRLLSRLSKTNLKTPDRSPSLKNGGPSILHADHSPATSNTNGFVASPQGSPSVDDGNFNDPVNLILQPASPTSAAYNLENFSTDNFADRYFASRRSGVLRQRMSLEQIMEWQRAPITSPLLVLSRTSVQDAVTTFKVIQHVMGDRDRHVTDARPQHFPAASVLSLRSTVRPGEGNESKDEKTIILEEIRWMIQLGVGRVEMRDELYCQLMKQLTRNPDSDSTVLGFQLFCVFVSAFGPSKSFEPFVRSFLIGKLERTDFGIGVMSKFCLTRLDTWSQKGGRGRVLSTAEIEHASDAAFYPSVYAQTLETIMQRQEGAYPELRIPIILPFLADGILALGGTESEGIFRVPGDNDVILQLKARIDRGQYQLSGITDPHVVASLFKLWLRELEDPLVPTAMYETALSVSKSVDHTIIFLKKLPNHNRRVLLFVISFIQLFLDPDVVAITKMTPRNLALVLAPNILRTPDESLSAAFANSGYECQFVLNLLLHLDPPSVDPDYVPSHGGGASERVSLDSQHSERSERSERTTASGASGASGEASADSANEASGEHMKENQSPDH</sequence>
<dbReference type="PANTHER" id="PTHR45876:SF8">
    <property type="entry name" value="FI04035P"/>
    <property type="match status" value="1"/>
</dbReference>
<dbReference type="SMART" id="SM00324">
    <property type="entry name" value="RhoGAP"/>
    <property type="match status" value="1"/>
</dbReference>
<feature type="compositionally biased region" description="Basic and acidic residues" evidence="1">
    <location>
        <begin position="727"/>
        <end position="737"/>
    </location>
</feature>
<evidence type="ECO:0000259" key="3">
    <source>
        <dbReference type="PROSITE" id="PS50238"/>
    </source>
</evidence>
<dbReference type="InterPro" id="IPR001202">
    <property type="entry name" value="WW_dom"/>
</dbReference>
<feature type="compositionally biased region" description="Low complexity" evidence="1">
    <location>
        <begin position="738"/>
        <end position="758"/>
    </location>
</feature>
<dbReference type="SUPFAM" id="SSF51045">
    <property type="entry name" value="WW domain"/>
    <property type="match status" value="1"/>
</dbReference>
<proteinExistence type="predicted"/>
<feature type="compositionally biased region" description="Low complexity" evidence="1">
    <location>
        <begin position="148"/>
        <end position="160"/>
    </location>
</feature>
<feature type="region of interest" description="Disordered" evidence="1">
    <location>
        <begin position="128"/>
        <end position="270"/>
    </location>
</feature>
<accession>A0A0J0XCH4</accession>
<dbReference type="GO" id="GO:0007165">
    <property type="term" value="P:signal transduction"/>
    <property type="evidence" value="ECO:0007669"/>
    <property type="project" value="InterPro"/>
</dbReference>
<dbReference type="Proteomes" id="UP000053611">
    <property type="component" value="Unassembled WGS sequence"/>
</dbReference>
<dbReference type="CDD" id="cd00201">
    <property type="entry name" value="WW"/>
    <property type="match status" value="1"/>
</dbReference>
<feature type="domain" description="Rho-GAP" evidence="3">
    <location>
        <begin position="516"/>
        <end position="705"/>
    </location>
</feature>
<evidence type="ECO:0000259" key="2">
    <source>
        <dbReference type="PROSITE" id="PS50020"/>
    </source>
</evidence>
<feature type="compositionally biased region" description="Polar residues" evidence="1">
    <location>
        <begin position="246"/>
        <end position="262"/>
    </location>
</feature>
<feature type="compositionally biased region" description="Basic and acidic residues" evidence="1">
    <location>
        <begin position="759"/>
        <end position="771"/>
    </location>
</feature>
<dbReference type="Gene3D" id="1.10.555.10">
    <property type="entry name" value="Rho GTPase activation protein"/>
    <property type="match status" value="1"/>
</dbReference>
<feature type="domain" description="WW" evidence="2">
    <location>
        <begin position="80"/>
        <end position="114"/>
    </location>
</feature>
<dbReference type="PANTHER" id="PTHR45876">
    <property type="entry name" value="FI04035P"/>
    <property type="match status" value="1"/>
</dbReference>
<dbReference type="Pfam" id="PF00620">
    <property type="entry name" value="RhoGAP"/>
    <property type="match status" value="1"/>
</dbReference>
<dbReference type="Gene3D" id="1.25.40.530">
    <property type="entry name" value="MyTH4 domain"/>
    <property type="match status" value="1"/>
</dbReference>
<feature type="domain" description="MyTH4" evidence="4">
    <location>
        <begin position="322"/>
        <end position="505"/>
    </location>
</feature>
<dbReference type="Gene3D" id="2.20.70.10">
    <property type="match status" value="1"/>
</dbReference>
<dbReference type="InterPro" id="IPR000198">
    <property type="entry name" value="RhoGAP_dom"/>
</dbReference>
<dbReference type="InterPro" id="IPR038185">
    <property type="entry name" value="MyTH4_dom_sf"/>
</dbReference>
<keyword evidence="6" id="KW-1185">Reference proteome</keyword>
<feature type="region of interest" description="Disordered" evidence="1">
    <location>
        <begin position="1"/>
        <end position="26"/>
    </location>
</feature>
<dbReference type="GO" id="GO:0005096">
    <property type="term" value="F:GTPase activator activity"/>
    <property type="evidence" value="ECO:0007669"/>
    <property type="project" value="TreeGrafter"/>
</dbReference>
<dbReference type="GO" id="GO:0005737">
    <property type="term" value="C:cytoplasm"/>
    <property type="evidence" value="ECO:0007669"/>
    <property type="project" value="TreeGrafter"/>
</dbReference>
<dbReference type="InterPro" id="IPR008936">
    <property type="entry name" value="Rho_GTPase_activation_prot"/>
</dbReference>
<name>A0A0J0XCH4_9TREE</name>
<protein>
    <recommendedName>
        <fullName evidence="7">RhoGAP-domain-containing protein</fullName>
    </recommendedName>
</protein>
<feature type="compositionally biased region" description="Polar residues" evidence="1">
    <location>
        <begin position="170"/>
        <end position="180"/>
    </location>
</feature>
<feature type="compositionally biased region" description="Basic and acidic residues" evidence="1">
    <location>
        <begin position="190"/>
        <end position="199"/>
    </location>
</feature>
<dbReference type="OrthoDB" id="437889at2759"/>
<dbReference type="GeneID" id="28981172"/>
<evidence type="ECO:0000256" key="1">
    <source>
        <dbReference type="SAM" id="MobiDB-lite"/>
    </source>
</evidence>
<dbReference type="RefSeq" id="XP_018275252.1">
    <property type="nucleotide sequence ID" value="XM_018420569.1"/>
</dbReference>
<dbReference type="Pfam" id="PF00784">
    <property type="entry name" value="MyTH4"/>
    <property type="match status" value="1"/>
</dbReference>
<dbReference type="AlphaFoldDB" id="A0A0J0XCH4"/>
<evidence type="ECO:0008006" key="7">
    <source>
        <dbReference type="Google" id="ProtNLM"/>
    </source>
</evidence>
<feature type="compositionally biased region" description="Basic and acidic residues" evidence="1">
    <location>
        <begin position="1"/>
        <end position="12"/>
    </location>
</feature>
<gene>
    <name evidence="5" type="ORF">CC85DRAFT_252382</name>
</gene>
<dbReference type="EMBL" id="KQ087285">
    <property type="protein sequence ID" value="KLT38761.1"/>
    <property type="molecule type" value="Genomic_DNA"/>
</dbReference>
<reference evidence="5 6" key="1">
    <citation type="submission" date="2015-03" db="EMBL/GenBank/DDBJ databases">
        <title>Genomics and transcriptomics of the oil-accumulating basidiomycete yeast T. oleaginosus allow insights into substrate utilization and the diverse evolutionary trajectories of mating systems in fungi.</title>
        <authorList>
            <consortium name="DOE Joint Genome Institute"/>
            <person name="Kourist R."/>
            <person name="Kracht O."/>
            <person name="Bracharz F."/>
            <person name="Lipzen A."/>
            <person name="Nolan M."/>
            <person name="Ohm R."/>
            <person name="Grigoriev I."/>
            <person name="Sun S."/>
            <person name="Heitman J."/>
            <person name="Bruck T."/>
            <person name="Nowrousian M."/>
        </authorList>
    </citation>
    <scope>NUCLEOTIDE SEQUENCE [LARGE SCALE GENOMIC DNA]</scope>
    <source>
        <strain evidence="5 6">IBC0246</strain>
    </source>
</reference>
<evidence type="ECO:0000259" key="4">
    <source>
        <dbReference type="PROSITE" id="PS51016"/>
    </source>
</evidence>
<dbReference type="PROSITE" id="PS50020">
    <property type="entry name" value="WW_DOMAIN_2"/>
    <property type="match status" value="1"/>
</dbReference>
<evidence type="ECO:0000313" key="5">
    <source>
        <dbReference type="EMBL" id="KLT38761.1"/>
    </source>
</evidence>
<dbReference type="SMART" id="SM00139">
    <property type="entry name" value="MyTH4"/>
    <property type="match status" value="1"/>
</dbReference>
<dbReference type="STRING" id="879819.A0A0J0XCH4"/>
<dbReference type="FunFam" id="1.10.555.10:FF:000045">
    <property type="entry name" value="RhoGAP domain containing protein"/>
    <property type="match status" value="1"/>
</dbReference>
<evidence type="ECO:0000313" key="6">
    <source>
        <dbReference type="Proteomes" id="UP000053611"/>
    </source>
</evidence>
<feature type="region of interest" description="Disordered" evidence="1">
    <location>
        <begin position="708"/>
        <end position="771"/>
    </location>
</feature>
<dbReference type="PROSITE" id="PS51016">
    <property type="entry name" value="MYTH4"/>
    <property type="match status" value="1"/>
</dbReference>
<dbReference type="PROSITE" id="PS50238">
    <property type="entry name" value="RHOGAP"/>
    <property type="match status" value="1"/>
</dbReference>
<dbReference type="InterPro" id="IPR000857">
    <property type="entry name" value="MyTH4_dom"/>
</dbReference>
<organism evidence="5 6">
    <name type="scientific">Cutaneotrichosporon oleaginosum</name>
    <dbReference type="NCBI Taxonomy" id="879819"/>
    <lineage>
        <taxon>Eukaryota</taxon>
        <taxon>Fungi</taxon>
        <taxon>Dikarya</taxon>
        <taxon>Basidiomycota</taxon>
        <taxon>Agaricomycotina</taxon>
        <taxon>Tremellomycetes</taxon>
        <taxon>Trichosporonales</taxon>
        <taxon>Trichosporonaceae</taxon>
        <taxon>Cutaneotrichosporon</taxon>
    </lineage>
</organism>
<dbReference type="GO" id="GO:0005856">
    <property type="term" value="C:cytoskeleton"/>
    <property type="evidence" value="ECO:0007669"/>
    <property type="project" value="InterPro"/>
</dbReference>
<dbReference type="SUPFAM" id="SSF48350">
    <property type="entry name" value="GTPase activation domain, GAP"/>
    <property type="match status" value="1"/>
</dbReference>
<dbReference type="PROSITE" id="PS01159">
    <property type="entry name" value="WW_DOMAIN_1"/>
    <property type="match status" value="1"/>
</dbReference>